<evidence type="ECO:0000256" key="2">
    <source>
        <dbReference type="ARBA" id="ARBA00009347"/>
    </source>
</evidence>
<dbReference type="InterPro" id="IPR009100">
    <property type="entry name" value="AcylCoA_DH/oxidase_NM_dom_sf"/>
</dbReference>
<comment type="similarity">
    <text evidence="2">Belongs to the acyl-CoA dehydrogenase family.</text>
</comment>
<keyword evidence="4" id="KW-0274">FAD</keyword>
<evidence type="ECO:0000256" key="4">
    <source>
        <dbReference type="ARBA" id="ARBA00022827"/>
    </source>
</evidence>
<feature type="domain" description="Acyl-CoA oxidase/dehydrogenase middle" evidence="6">
    <location>
        <begin position="122"/>
        <end position="213"/>
    </location>
</feature>
<dbReference type="AlphaFoldDB" id="A0A5P2HDY0"/>
<comment type="cofactor">
    <cofactor evidence="1">
        <name>FAD</name>
        <dbReference type="ChEBI" id="CHEBI:57692"/>
    </cofactor>
</comment>
<evidence type="ECO:0000259" key="6">
    <source>
        <dbReference type="Pfam" id="PF02770"/>
    </source>
</evidence>
<evidence type="ECO:0000256" key="3">
    <source>
        <dbReference type="ARBA" id="ARBA00022630"/>
    </source>
</evidence>
<dbReference type="Gene3D" id="2.40.110.10">
    <property type="entry name" value="Butyryl-CoA Dehydrogenase, subunit A, domain 2"/>
    <property type="match status" value="1"/>
</dbReference>
<reference evidence="8 9" key="1">
    <citation type="submission" date="2019-09" db="EMBL/GenBank/DDBJ databases">
        <title>FDA dAtabase for Regulatory Grade micrObial Sequences (FDA-ARGOS): Supporting development and validation of Infectious Disease Dx tests.</title>
        <authorList>
            <person name="Sciortino C."/>
            <person name="Tallon L."/>
            <person name="Sadzewicz L."/>
            <person name="Vavikolanu K."/>
            <person name="Mehta A."/>
            <person name="Aluvathingal J."/>
            <person name="Nadendla S."/>
            <person name="Nandy P."/>
            <person name="Geyer C."/>
            <person name="Yan Y."/>
            <person name="Sichtig H."/>
        </authorList>
    </citation>
    <scope>NUCLEOTIDE SEQUENCE [LARGE SCALE GENOMIC DNA]</scope>
    <source>
        <strain evidence="8 9">FDAARGOS_664</strain>
    </source>
</reference>
<dbReference type="Pfam" id="PF00441">
    <property type="entry name" value="Acyl-CoA_dh_1"/>
    <property type="match status" value="1"/>
</dbReference>
<keyword evidence="3" id="KW-0285">Flavoprotein</keyword>
<dbReference type="InterPro" id="IPR013786">
    <property type="entry name" value="AcylCoA_DH/ox_N"/>
</dbReference>
<dbReference type="InterPro" id="IPR046373">
    <property type="entry name" value="Acyl-CoA_Oxase/DH_mid-dom_sf"/>
</dbReference>
<proteinExistence type="inferred from homology"/>
<dbReference type="Proteomes" id="UP000322822">
    <property type="component" value="Chromosome 2"/>
</dbReference>
<sequence>MNFELSEEHQAFAESVRRFAQDKLAPGALERAHSPHYPWDAARMIAEQGLLGIAFSEEDGGQGGTLMHAVIAIQEVALVCPKSADIVQAGNFGPIRTFVEYATPEQKQRFLPDLLAGKKLIALGMTEPEAGSAVTELKTSAKRDGDHYVINGSKIFSTHSPEAELFLIYVRFGPGVGGIGSVLVERGAPGFQIGEPSRFMSGEEWCQLYFEDCRIPADNLLLGEGGFKRQISGFNVERLGNSSRSLALGRHCFNIAREHAKIRKQFGRELCEFQGIQWKFAEMALKLESAQLLLYRAAMEGEHGLPSAHSTAMAKLACNQAGWEVANESLQVMGGMGYSQESIVEYCLRRTRGWMIAGGSIEVLKNRIAEGVFERTFSQRAPKA</sequence>
<dbReference type="PANTHER" id="PTHR43884">
    <property type="entry name" value="ACYL-COA DEHYDROGENASE"/>
    <property type="match status" value="1"/>
</dbReference>
<dbReference type="InterPro" id="IPR036250">
    <property type="entry name" value="AcylCo_DH-like_C"/>
</dbReference>
<dbReference type="GO" id="GO:0003995">
    <property type="term" value="F:acyl-CoA dehydrogenase activity"/>
    <property type="evidence" value="ECO:0007669"/>
    <property type="project" value="TreeGrafter"/>
</dbReference>
<dbReference type="GO" id="GO:0046359">
    <property type="term" value="P:butyrate catabolic process"/>
    <property type="evidence" value="ECO:0007669"/>
    <property type="project" value="TreeGrafter"/>
</dbReference>
<dbReference type="CDD" id="cd00567">
    <property type="entry name" value="ACAD"/>
    <property type="match status" value="1"/>
</dbReference>
<dbReference type="Gene3D" id="1.20.140.10">
    <property type="entry name" value="Butyryl-CoA Dehydrogenase, subunit A, domain 3"/>
    <property type="match status" value="1"/>
</dbReference>
<accession>A0A5P2HDY0</accession>
<dbReference type="SUPFAM" id="SSF56645">
    <property type="entry name" value="Acyl-CoA dehydrogenase NM domain-like"/>
    <property type="match status" value="1"/>
</dbReference>
<dbReference type="Pfam" id="PF02771">
    <property type="entry name" value="Acyl-CoA_dh_N"/>
    <property type="match status" value="1"/>
</dbReference>
<evidence type="ECO:0000259" key="5">
    <source>
        <dbReference type="Pfam" id="PF00441"/>
    </source>
</evidence>
<dbReference type="EMBL" id="CP044067">
    <property type="protein sequence ID" value="QET06497.1"/>
    <property type="molecule type" value="Genomic_DNA"/>
</dbReference>
<dbReference type="Gene3D" id="1.10.540.10">
    <property type="entry name" value="Acyl-CoA dehydrogenase/oxidase, N-terminal domain"/>
    <property type="match status" value="1"/>
</dbReference>
<dbReference type="GO" id="GO:0050660">
    <property type="term" value="F:flavin adenine dinucleotide binding"/>
    <property type="evidence" value="ECO:0007669"/>
    <property type="project" value="InterPro"/>
</dbReference>
<gene>
    <name evidence="8" type="ORF">FOB72_31940</name>
</gene>
<dbReference type="InterPro" id="IPR037069">
    <property type="entry name" value="AcylCoA_DH/ox_N_sf"/>
</dbReference>
<evidence type="ECO:0000259" key="7">
    <source>
        <dbReference type="Pfam" id="PF02771"/>
    </source>
</evidence>
<dbReference type="Pfam" id="PF02770">
    <property type="entry name" value="Acyl-CoA_dh_M"/>
    <property type="match status" value="1"/>
</dbReference>
<dbReference type="OrthoDB" id="9770681at2"/>
<protein>
    <submittedName>
        <fullName evidence="8">Acyl-CoA dehydrogenase</fullName>
    </submittedName>
</protein>
<evidence type="ECO:0000256" key="1">
    <source>
        <dbReference type="ARBA" id="ARBA00001974"/>
    </source>
</evidence>
<evidence type="ECO:0000313" key="9">
    <source>
        <dbReference type="Proteomes" id="UP000322822"/>
    </source>
</evidence>
<evidence type="ECO:0000313" key="8">
    <source>
        <dbReference type="EMBL" id="QET06497.1"/>
    </source>
</evidence>
<dbReference type="SUPFAM" id="SSF47203">
    <property type="entry name" value="Acyl-CoA dehydrogenase C-terminal domain-like"/>
    <property type="match status" value="1"/>
</dbReference>
<name>A0A5P2HDY0_9BURK</name>
<dbReference type="InterPro" id="IPR006091">
    <property type="entry name" value="Acyl-CoA_Oxase/DH_mid-dom"/>
</dbReference>
<dbReference type="PANTHER" id="PTHR43884:SF12">
    <property type="entry name" value="ISOVALERYL-COA DEHYDROGENASE, MITOCHONDRIAL-RELATED"/>
    <property type="match status" value="1"/>
</dbReference>
<dbReference type="RefSeq" id="WP_150377214.1">
    <property type="nucleotide sequence ID" value="NZ_CP044067.1"/>
</dbReference>
<dbReference type="InterPro" id="IPR009075">
    <property type="entry name" value="AcylCo_DH/oxidase_C"/>
</dbReference>
<feature type="domain" description="Acyl-CoA dehydrogenase/oxidase C-terminal" evidence="5">
    <location>
        <begin position="225"/>
        <end position="372"/>
    </location>
</feature>
<dbReference type="GO" id="GO:0033539">
    <property type="term" value="P:fatty acid beta-oxidation using acyl-CoA dehydrogenase"/>
    <property type="evidence" value="ECO:0007669"/>
    <property type="project" value="TreeGrafter"/>
</dbReference>
<feature type="domain" description="Acyl-CoA dehydrogenase/oxidase N-terminal" evidence="7">
    <location>
        <begin position="6"/>
        <end position="118"/>
    </location>
</feature>
<organism evidence="8 9">
    <name type="scientific">Cupriavidus pauculus</name>
    <dbReference type="NCBI Taxonomy" id="82633"/>
    <lineage>
        <taxon>Bacteria</taxon>
        <taxon>Pseudomonadati</taxon>
        <taxon>Pseudomonadota</taxon>
        <taxon>Betaproteobacteria</taxon>
        <taxon>Burkholderiales</taxon>
        <taxon>Burkholderiaceae</taxon>
        <taxon>Cupriavidus</taxon>
    </lineage>
</organism>